<accession>A0A366S1E3</accession>
<dbReference type="OrthoDB" id="5386682at2759"/>
<dbReference type="PANTHER" id="PTHR24148">
    <property type="entry name" value="ANKYRIN REPEAT DOMAIN-CONTAINING PROTEIN 39 HOMOLOG-RELATED"/>
    <property type="match status" value="1"/>
</dbReference>
<name>A0A366S1E3_9HYPO</name>
<protein>
    <recommendedName>
        <fullName evidence="1">Heterokaryon incompatibility domain-containing protein</fullName>
    </recommendedName>
</protein>
<dbReference type="Pfam" id="PF06985">
    <property type="entry name" value="HET"/>
    <property type="match status" value="1"/>
</dbReference>
<evidence type="ECO:0000313" key="3">
    <source>
        <dbReference type="Proteomes" id="UP000253153"/>
    </source>
</evidence>
<sequence>MPPTTRQTSRRLYQPLDRNGREIRLIEILPTYANQTIQCKLHTVTLTPGTYYVCISYVWGDPSITEEIVVNGVRKSVTVNLATALRHLKKHWVEIERESNPDADPSKFRLWADALSINQDDPLERGHQVGLMASIYSSADMVLAWLSSDDRDVTLGFNVLDRVLVASSVQPYMSDERRIGHIIWELSFLFLDFWGIRKEYGGQPQPDEPLIPLQQIWKLGFWSRVWIQQEIILARRVYYISPSHRMSHNQFLLANKWVHRFPSLYKAGTDWSKEAFTQWQRKVYKEFLPSQRGVMNLLKAKGLFGRISEGLSISDRMKLHFSADLQATDDLDYVYGLLAISKVPIEPDYTRSIREVYIELVQILESMVSSERSSTQDLYSLLTRHAVGIRQLHGLPTWAPVFSASDKRQDINLPPSGYWSQHYNSLLPVVTSEGSLWIKVIRVQTVDTVFREPGDPDFVYKGLSSFIHDFPRIYEKTRGGDKYINGESILQVLCRTFLLKSVCQYNVDRFFNALIASGQGRPEDFDRKLRSTYGSELNTIIHEWDSAAEHLLGSTFFTTKDGYIGLVREEVLPGDVVCNLAHDIPFIILRPEDGHYLFVDNCFVADLKRAELGTLCGSEGLNFEEVEIR</sequence>
<evidence type="ECO:0000313" key="2">
    <source>
        <dbReference type="EMBL" id="RBR23121.1"/>
    </source>
</evidence>
<reference evidence="2 3" key="1">
    <citation type="submission" date="2018-06" db="EMBL/GenBank/DDBJ databases">
        <title>Fusarium incarnatum-equiseti species complex species 28.</title>
        <authorList>
            <person name="Gardiner D.M."/>
        </authorList>
    </citation>
    <scope>NUCLEOTIDE SEQUENCE [LARGE SCALE GENOMIC DNA]</scope>
    <source>
        <strain evidence="2 3">FIESC_28</strain>
    </source>
</reference>
<evidence type="ECO:0000259" key="1">
    <source>
        <dbReference type="Pfam" id="PF06985"/>
    </source>
</evidence>
<dbReference type="GeneID" id="41993559"/>
<keyword evidence="3" id="KW-1185">Reference proteome</keyword>
<dbReference type="AlphaFoldDB" id="A0A366S1E3"/>
<dbReference type="PANTHER" id="PTHR24148:SF64">
    <property type="entry name" value="HETEROKARYON INCOMPATIBILITY DOMAIN-CONTAINING PROTEIN"/>
    <property type="match status" value="1"/>
</dbReference>
<dbReference type="RefSeq" id="XP_031017712.1">
    <property type="nucleotide sequence ID" value="XM_031158263.1"/>
</dbReference>
<organism evidence="2 3">
    <name type="scientific">Fusarium coffeatum</name>
    <dbReference type="NCBI Taxonomy" id="231269"/>
    <lineage>
        <taxon>Eukaryota</taxon>
        <taxon>Fungi</taxon>
        <taxon>Dikarya</taxon>
        <taxon>Ascomycota</taxon>
        <taxon>Pezizomycotina</taxon>
        <taxon>Sordariomycetes</taxon>
        <taxon>Hypocreomycetidae</taxon>
        <taxon>Hypocreales</taxon>
        <taxon>Nectriaceae</taxon>
        <taxon>Fusarium</taxon>
        <taxon>Fusarium incarnatum-equiseti species complex</taxon>
    </lineage>
</organism>
<feature type="domain" description="Heterokaryon incompatibility" evidence="1">
    <location>
        <begin position="52"/>
        <end position="230"/>
    </location>
</feature>
<dbReference type="EMBL" id="QKXC01000081">
    <property type="protein sequence ID" value="RBR23121.1"/>
    <property type="molecule type" value="Genomic_DNA"/>
</dbReference>
<dbReference type="InterPro" id="IPR010730">
    <property type="entry name" value="HET"/>
</dbReference>
<comment type="caution">
    <text evidence="2">The sequence shown here is derived from an EMBL/GenBank/DDBJ whole genome shotgun (WGS) entry which is preliminary data.</text>
</comment>
<dbReference type="InterPro" id="IPR052895">
    <property type="entry name" value="HetReg/Transcr_Mod"/>
</dbReference>
<gene>
    <name evidence="2" type="ORF">FIESC28_04116</name>
</gene>
<dbReference type="Proteomes" id="UP000253153">
    <property type="component" value="Unassembled WGS sequence"/>
</dbReference>
<proteinExistence type="predicted"/>